<gene>
    <name evidence="1" type="ORF">KIN20_033169</name>
</gene>
<sequence length="71" mass="7486">METVLGIAVPLNTNRPSTMVSIQWTARALTSHLRSAHAIICGTALLRPHNGVMAGDPSLALPLSTQRQSPG</sequence>
<name>A0AAD5WIN1_PARTN</name>
<dbReference type="Proteomes" id="UP001196413">
    <property type="component" value="Unassembled WGS sequence"/>
</dbReference>
<evidence type="ECO:0000313" key="1">
    <source>
        <dbReference type="EMBL" id="KAJ1371255.1"/>
    </source>
</evidence>
<accession>A0AAD5WIN1</accession>
<comment type="caution">
    <text evidence="1">The sequence shown here is derived from an EMBL/GenBank/DDBJ whole genome shotgun (WGS) entry which is preliminary data.</text>
</comment>
<organism evidence="1 2">
    <name type="scientific">Parelaphostrongylus tenuis</name>
    <name type="common">Meningeal worm</name>
    <dbReference type="NCBI Taxonomy" id="148309"/>
    <lineage>
        <taxon>Eukaryota</taxon>
        <taxon>Metazoa</taxon>
        <taxon>Ecdysozoa</taxon>
        <taxon>Nematoda</taxon>
        <taxon>Chromadorea</taxon>
        <taxon>Rhabditida</taxon>
        <taxon>Rhabditina</taxon>
        <taxon>Rhabditomorpha</taxon>
        <taxon>Strongyloidea</taxon>
        <taxon>Metastrongylidae</taxon>
        <taxon>Parelaphostrongylus</taxon>
    </lineage>
</organism>
<dbReference type="AlphaFoldDB" id="A0AAD5WIN1"/>
<evidence type="ECO:0000313" key="2">
    <source>
        <dbReference type="Proteomes" id="UP001196413"/>
    </source>
</evidence>
<proteinExistence type="predicted"/>
<reference evidence="1" key="1">
    <citation type="submission" date="2021-06" db="EMBL/GenBank/DDBJ databases">
        <title>Parelaphostrongylus tenuis whole genome reference sequence.</title>
        <authorList>
            <person name="Garwood T.J."/>
            <person name="Larsen P.A."/>
            <person name="Fountain-Jones N.M."/>
            <person name="Garbe J.R."/>
            <person name="Macchietto M.G."/>
            <person name="Kania S.A."/>
            <person name="Gerhold R.W."/>
            <person name="Richards J.E."/>
            <person name="Wolf T.M."/>
        </authorList>
    </citation>
    <scope>NUCLEOTIDE SEQUENCE</scope>
    <source>
        <strain evidence="1">MNPRO001-30</strain>
        <tissue evidence="1">Meninges</tissue>
    </source>
</reference>
<keyword evidence="2" id="KW-1185">Reference proteome</keyword>
<protein>
    <submittedName>
        <fullName evidence="1">Uncharacterized protein</fullName>
    </submittedName>
</protein>
<dbReference type="EMBL" id="JAHQIW010006941">
    <property type="protein sequence ID" value="KAJ1371255.1"/>
    <property type="molecule type" value="Genomic_DNA"/>
</dbReference>